<evidence type="ECO:0000256" key="2">
    <source>
        <dbReference type="ARBA" id="ARBA00022692"/>
    </source>
</evidence>
<feature type="transmembrane region" description="Helical" evidence="5">
    <location>
        <begin position="6"/>
        <end position="26"/>
    </location>
</feature>
<dbReference type="PROSITE" id="PS50895">
    <property type="entry name" value="SURF1"/>
    <property type="match status" value="1"/>
</dbReference>
<comment type="subcellular location">
    <subcellularLocation>
        <location evidence="1">Membrane</location>
    </subcellularLocation>
    <subcellularLocation>
        <location evidence="5">Mitochondrion inner membrane</location>
        <topology evidence="5">Multi-pass membrane protein</topology>
    </subcellularLocation>
</comment>
<name>A0AAU9K1W2_9CILI</name>
<dbReference type="CDD" id="cd06662">
    <property type="entry name" value="SURF1"/>
    <property type="match status" value="1"/>
</dbReference>
<reference evidence="6" key="1">
    <citation type="submission" date="2021-09" db="EMBL/GenBank/DDBJ databases">
        <authorList>
            <consortium name="AG Swart"/>
            <person name="Singh M."/>
            <person name="Singh A."/>
            <person name="Seah K."/>
            <person name="Emmerich C."/>
        </authorList>
    </citation>
    <scope>NUCLEOTIDE SEQUENCE</scope>
    <source>
        <strain evidence="6">ATCC30299</strain>
    </source>
</reference>
<dbReference type="GO" id="GO:0005743">
    <property type="term" value="C:mitochondrial inner membrane"/>
    <property type="evidence" value="ECO:0007669"/>
    <property type="project" value="UniProtKB-SubCell"/>
</dbReference>
<dbReference type="EMBL" id="CAJZBQ010000054">
    <property type="protein sequence ID" value="CAG9332225.1"/>
    <property type="molecule type" value="Genomic_DNA"/>
</dbReference>
<proteinExistence type="inferred from homology"/>
<dbReference type="Pfam" id="PF02104">
    <property type="entry name" value="SURF1"/>
    <property type="match status" value="1"/>
</dbReference>
<organism evidence="6 7">
    <name type="scientific">Blepharisma stoltei</name>
    <dbReference type="NCBI Taxonomy" id="1481888"/>
    <lineage>
        <taxon>Eukaryota</taxon>
        <taxon>Sar</taxon>
        <taxon>Alveolata</taxon>
        <taxon>Ciliophora</taxon>
        <taxon>Postciliodesmatophora</taxon>
        <taxon>Heterotrichea</taxon>
        <taxon>Heterotrichida</taxon>
        <taxon>Blepharismidae</taxon>
        <taxon>Blepharisma</taxon>
    </lineage>
</organism>
<evidence type="ECO:0000256" key="4">
    <source>
        <dbReference type="ARBA" id="ARBA00023136"/>
    </source>
</evidence>
<evidence type="ECO:0000313" key="6">
    <source>
        <dbReference type="EMBL" id="CAG9332225.1"/>
    </source>
</evidence>
<keyword evidence="3 5" id="KW-1133">Transmembrane helix</keyword>
<dbReference type="PANTHER" id="PTHR23427:SF2">
    <property type="entry name" value="SURFEIT LOCUS PROTEIN 1"/>
    <property type="match status" value="1"/>
</dbReference>
<comment type="similarity">
    <text evidence="5">Belongs to the SURF1 family.</text>
</comment>
<keyword evidence="4 5" id="KW-0472">Membrane</keyword>
<keyword evidence="5" id="KW-0496">Mitochondrion</keyword>
<accession>A0AAU9K1W2</accession>
<evidence type="ECO:0000256" key="3">
    <source>
        <dbReference type="ARBA" id="ARBA00022989"/>
    </source>
</evidence>
<evidence type="ECO:0000256" key="5">
    <source>
        <dbReference type="RuleBase" id="RU363076"/>
    </source>
</evidence>
<gene>
    <name evidence="6" type="ORF">BSTOLATCC_MIC55677</name>
</gene>
<protein>
    <recommendedName>
        <fullName evidence="5">SURF1-like protein</fullName>
    </recommendedName>
</protein>
<sequence>MGLGKKVAATIIFGSGTLICAQAGFWQLRRKKWKESLIEERSQHLNDKPYIVSDDFHPWEKDPEYWNFRPIQIKGKFDHSKEMLLLRKYENRNGYKVVTPMTTENNKEILVNRGWIPVDLKPLSKRKEPEGTVEVAGVLRLSEMPSNYMPKNSPEIGEWYYIDIDEMSKYAGLKNPSNMMIHEINFERSREVYDGEELTEIPLKSVKSELISWFVMPETHMTYAMFWFSSSTICLLFNILALLGKF</sequence>
<comment type="function">
    <text evidence="5">Probably involved in the biogenesis of the COX complex.</text>
</comment>
<dbReference type="PANTHER" id="PTHR23427">
    <property type="entry name" value="SURFEIT LOCUS PROTEIN"/>
    <property type="match status" value="1"/>
</dbReference>
<evidence type="ECO:0000313" key="7">
    <source>
        <dbReference type="Proteomes" id="UP001162131"/>
    </source>
</evidence>
<evidence type="ECO:0000256" key="1">
    <source>
        <dbReference type="ARBA" id="ARBA00004370"/>
    </source>
</evidence>
<keyword evidence="7" id="KW-1185">Reference proteome</keyword>
<dbReference type="InterPro" id="IPR045214">
    <property type="entry name" value="Surf1/Surf4"/>
</dbReference>
<dbReference type="AlphaFoldDB" id="A0AAU9K1W2"/>
<keyword evidence="2 5" id="KW-0812">Transmembrane</keyword>
<dbReference type="InterPro" id="IPR002994">
    <property type="entry name" value="Surf1/Shy1"/>
</dbReference>
<feature type="transmembrane region" description="Helical" evidence="5">
    <location>
        <begin position="223"/>
        <end position="243"/>
    </location>
</feature>
<keyword evidence="5" id="KW-0999">Mitochondrion inner membrane</keyword>
<dbReference type="Proteomes" id="UP001162131">
    <property type="component" value="Unassembled WGS sequence"/>
</dbReference>
<comment type="caution">
    <text evidence="6">The sequence shown here is derived from an EMBL/GenBank/DDBJ whole genome shotgun (WGS) entry which is preliminary data.</text>
</comment>